<protein>
    <recommendedName>
        <fullName evidence="2">PD-(D/E)XK nuclease-like domain-containing protein</fullName>
    </recommendedName>
</protein>
<feature type="compositionally biased region" description="Polar residues" evidence="1">
    <location>
        <begin position="55"/>
        <end position="71"/>
    </location>
</feature>
<reference evidence="4" key="1">
    <citation type="submission" date="2019-06" db="EMBL/GenBank/DDBJ databases">
        <title>Draft genome sequence of the griseofulvin-producing fungus Xylaria cubensis strain G536.</title>
        <authorList>
            <person name="Mead M.E."/>
            <person name="Raja H.A."/>
            <person name="Steenwyk J.L."/>
            <person name="Knowles S.L."/>
            <person name="Oberlies N.H."/>
            <person name="Rokas A."/>
        </authorList>
    </citation>
    <scope>NUCLEOTIDE SEQUENCE [LARGE SCALE GENOMIC DNA]</scope>
    <source>
        <strain evidence="4">G536</strain>
    </source>
</reference>
<dbReference type="OrthoDB" id="5244165at2759"/>
<proteinExistence type="predicted"/>
<dbReference type="Proteomes" id="UP000319160">
    <property type="component" value="Unassembled WGS sequence"/>
</dbReference>
<feature type="domain" description="PD-(D/E)XK nuclease-like" evidence="2">
    <location>
        <begin position="242"/>
        <end position="357"/>
    </location>
</feature>
<feature type="region of interest" description="Disordered" evidence="1">
    <location>
        <begin position="24"/>
        <end position="71"/>
    </location>
</feature>
<dbReference type="AlphaFoldDB" id="A0A553ICH5"/>
<dbReference type="STRING" id="2512241.A0A553ICH5"/>
<evidence type="ECO:0000313" key="4">
    <source>
        <dbReference type="Proteomes" id="UP000319160"/>
    </source>
</evidence>
<dbReference type="InterPro" id="IPR046797">
    <property type="entry name" value="PDDEXK_12"/>
</dbReference>
<evidence type="ECO:0000313" key="3">
    <source>
        <dbReference type="EMBL" id="TRX97908.1"/>
    </source>
</evidence>
<dbReference type="EMBL" id="VFLP01000004">
    <property type="protein sequence ID" value="TRX97908.1"/>
    <property type="molecule type" value="Genomic_DNA"/>
</dbReference>
<organism evidence="3 4">
    <name type="scientific">Xylaria flabelliformis</name>
    <dbReference type="NCBI Taxonomy" id="2512241"/>
    <lineage>
        <taxon>Eukaryota</taxon>
        <taxon>Fungi</taxon>
        <taxon>Dikarya</taxon>
        <taxon>Ascomycota</taxon>
        <taxon>Pezizomycotina</taxon>
        <taxon>Sordariomycetes</taxon>
        <taxon>Xylariomycetidae</taxon>
        <taxon>Xylariales</taxon>
        <taxon>Xylariaceae</taxon>
        <taxon>Xylaria</taxon>
    </lineage>
</organism>
<sequence>MFTFQITRWIDSVNHYRHNFTLNSDNYHTSTPPASQSQESEPYGDDDCITDGDTVVNTSAGSNSDSLPSTLSWDASISQEKRGHDDMDPRVRFRSEWTTATKLTEPTFDRQHTLGEKPVFVEHLHYNRDKIPEDMVALCANIYKADPYKQVVPHDVFHGRSFRHPGQGQTPDNLTALQLTLKSIVDSAWVCYQMGRSVACWNHLVYTPLLNLGFGFNLGPFISLDMLDEETQKPAVAGSDIYQTRGLHRSFNPTAISIAARTDPTQPDPLVRLGIWITARHEYLMGIRKHGTELQKSMLVPVIKICDHNWIMYFACDSAYSVDVYGPIRLGSTHSLLDACTLITTLQYLKKWIKGHFHEGNIDYCN</sequence>
<name>A0A553ICH5_9PEZI</name>
<dbReference type="Pfam" id="PF20516">
    <property type="entry name" value="PDDEXK_12"/>
    <property type="match status" value="1"/>
</dbReference>
<keyword evidence="4" id="KW-1185">Reference proteome</keyword>
<evidence type="ECO:0000256" key="1">
    <source>
        <dbReference type="SAM" id="MobiDB-lite"/>
    </source>
</evidence>
<accession>A0A553ICH5</accession>
<comment type="caution">
    <text evidence="3">The sequence shown here is derived from an EMBL/GenBank/DDBJ whole genome shotgun (WGS) entry which is preliminary data.</text>
</comment>
<evidence type="ECO:0000259" key="2">
    <source>
        <dbReference type="Pfam" id="PF20516"/>
    </source>
</evidence>
<feature type="compositionally biased region" description="Polar residues" evidence="1">
    <location>
        <begin position="24"/>
        <end position="40"/>
    </location>
</feature>
<gene>
    <name evidence="3" type="ORF">FHL15_001118</name>
</gene>